<comment type="caution">
    <text evidence="1">The sequence shown here is derived from an EMBL/GenBank/DDBJ whole genome shotgun (WGS) entry which is preliminary data.</text>
</comment>
<evidence type="ECO:0000313" key="2">
    <source>
        <dbReference type="Proteomes" id="UP000070284"/>
    </source>
</evidence>
<gene>
    <name evidence="1" type="ORF">AKJ65_00610</name>
</gene>
<dbReference type="AlphaFoldDB" id="A0A133UNK5"/>
<dbReference type="EMBL" id="LHXO01000004">
    <property type="protein sequence ID" value="KXA95802.1"/>
    <property type="molecule type" value="Genomic_DNA"/>
</dbReference>
<dbReference type="Proteomes" id="UP000070284">
    <property type="component" value="Unassembled WGS sequence"/>
</dbReference>
<accession>A0A133UNK5</accession>
<proteinExistence type="predicted"/>
<protein>
    <submittedName>
        <fullName evidence="1">Uncharacterized protein</fullName>
    </submittedName>
</protein>
<sequence>MGNPLYKYENHFVKLVFRDGDTVVAKRGDLSEVGEQFVELQTKENEIVISVSDIVKVQKREGSSHEG</sequence>
<reference evidence="1 2" key="1">
    <citation type="journal article" date="2016" name="Sci. Rep.">
        <title>Metabolic traits of an uncultured archaeal lineage -MSBL1- from brine pools of the Red Sea.</title>
        <authorList>
            <person name="Mwirichia R."/>
            <person name="Alam I."/>
            <person name="Rashid M."/>
            <person name="Vinu M."/>
            <person name="Ba-Alawi W."/>
            <person name="Anthony Kamau A."/>
            <person name="Kamanda Ngugi D."/>
            <person name="Goker M."/>
            <person name="Klenk H.P."/>
            <person name="Bajic V."/>
            <person name="Stingl U."/>
        </authorList>
    </citation>
    <scope>NUCLEOTIDE SEQUENCE [LARGE SCALE GENOMIC DNA]</scope>
    <source>
        <strain evidence="1">SCGC-AAA259E19</strain>
    </source>
</reference>
<organism evidence="1 2">
    <name type="scientific">candidate division MSBL1 archaeon SCGC-AAA259E19</name>
    <dbReference type="NCBI Taxonomy" id="1698264"/>
    <lineage>
        <taxon>Archaea</taxon>
        <taxon>Methanobacteriati</taxon>
        <taxon>Methanobacteriota</taxon>
        <taxon>candidate division MSBL1</taxon>
    </lineage>
</organism>
<evidence type="ECO:0000313" key="1">
    <source>
        <dbReference type="EMBL" id="KXA95802.1"/>
    </source>
</evidence>
<keyword evidence="2" id="KW-1185">Reference proteome</keyword>
<name>A0A133UNK5_9EURY</name>